<evidence type="ECO:0000259" key="2">
    <source>
        <dbReference type="Pfam" id="PF04394"/>
    </source>
</evidence>
<name>A0ABS3L5X5_9ENTE</name>
<evidence type="ECO:0000313" key="3">
    <source>
        <dbReference type="EMBL" id="MBO1305022.1"/>
    </source>
</evidence>
<organism evidence="3 4">
    <name type="scientific">Candidatus Enterococcus moelleringii</name>
    <dbReference type="NCBI Taxonomy" id="2815325"/>
    <lineage>
        <taxon>Bacteria</taxon>
        <taxon>Bacillati</taxon>
        <taxon>Bacillota</taxon>
        <taxon>Bacilli</taxon>
        <taxon>Lactobacillales</taxon>
        <taxon>Enterococcaceae</taxon>
        <taxon>Enterococcus</taxon>
    </lineage>
</organism>
<feature type="coiled-coil region" evidence="1">
    <location>
        <begin position="141"/>
        <end position="203"/>
    </location>
</feature>
<dbReference type="Proteomes" id="UP000664601">
    <property type="component" value="Unassembled WGS sequence"/>
</dbReference>
<evidence type="ECO:0000313" key="4">
    <source>
        <dbReference type="Proteomes" id="UP000664601"/>
    </source>
</evidence>
<keyword evidence="1" id="KW-0175">Coiled coil</keyword>
<dbReference type="Pfam" id="PF04394">
    <property type="entry name" value="DUF536"/>
    <property type="match status" value="1"/>
</dbReference>
<dbReference type="EMBL" id="JAFREM010000004">
    <property type="protein sequence ID" value="MBO1305022.1"/>
    <property type="molecule type" value="Genomic_DNA"/>
</dbReference>
<evidence type="ECO:0000256" key="1">
    <source>
        <dbReference type="SAM" id="Coils"/>
    </source>
</evidence>
<proteinExistence type="predicted"/>
<comment type="caution">
    <text evidence="3">The sequence shown here is derived from an EMBL/GenBank/DDBJ whole genome shotgun (WGS) entry which is preliminary data.</text>
</comment>
<gene>
    <name evidence="3" type="ORF">JZO70_02530</name>
</gene>
<reference evidence="3 4" key="1">
    <citation type="submission" date="2021-03" db="EMBL/GenBank/DDBJ databases">
        <title>Enterococcal diversity collection.</title>
        <authorList>
            <person name="Gilmore M.S."/>
            <person name="Schwartzman J."/>
            <person name="Van Tyne D."/>
            <person name="Martin M."/>
            <person name="Earl A.M."/>
            <person name="Manson A.L."/>
            <person name="Straub T."/>
            <person name="Salamzade R."/>
            <person name="Saavedra J."/>
            <person name="Lebreton F."/>
            <person name="Prichula J."/>
            <person name="Schaufler K."/>
            <person name="Gaca A."/>
            <person name="Sgardioli B."/>
            <person name="Wagenaar J."/>
            <person name="Strong T."/>
        </authorList>
    </citation>
    <scope>NUCLEOTIDE SEQUENCE [LARGE SCALE GENOMIC DNA]</scope>
    <source>
        <strain evidence="3 4">669A</strain>
    </source>
</reference>
<protein>
    <submittedName>
        <fullName evidence="3">DUF536 domain-containing protein</fullName>
    </submittedName>
</protein>
<feature type="domain" description="Regulator of chromosome segregation-like C-terminal" evidence="2">
    <location>
        <begin position="89"/>
        <end position="114"/>
    </location>
</feature>
<sequence>MGKALEQLAEELQVGKGEIKKILYQLEGERVPPKNQGAFMLSEEQEKVVRLMVTNHRLRKQPRILNGETIVEDTETSEDTPTVGEFILEQLDKKDQVIAKMQKLLDQQQQLSLEDKRMMRMISNQSGDMPMEIPFLDERVVEALVIENKQLKQENQQLKQREKTLVEEKQRVTDNLNYWMNYYSELQKKYDELTEEQSGFLKKRWGFK</sequence>
<dbReference type="InterPro" id="IPR007489">
    <property type="entry name" value="RocS-like_C"/>
</dbReference>
<dbReference type="RefSeq" id="WP_207671967.1">
    <property type="nucleotide sequence ID" value="NZ_JAFREM010000004.1"/>
</dbReference>
<keyword evidence="4" id="KW-1185">Reference proteome</keyword>
<accession>A0ABS3L5X5</accession>